<dbReference type="Proteomes" id="UP000314294">
    <property type="component" value="Unassembled WGS sequence"/>
</dbReference>
<evidence type="ECO:0000313" key="3">
    <source>
        <dbReference type="Proteomes" id="UP000314294"/>
    </source>
</evidence>
<dbReference type="OrthoDB" id="10617157at2759"/>
<dbReference type="EMBL" id="SRLO01000413">
    <property type="protein sequence ID" value="TNN57127.1"/>
    <property type="molecule type" value="Genomic_DNA"/>
</dbReference>
<name>A0A4Z2GU41_9TELE</name>
<reference evidence="2 3" key="1">
    <citation type="submission" date="2019-03" db="EMBL/GenBank/DDBJ databases">
        <title>First draft genome of Liparis tanakae, snailfish: a comprehensive survey of snailfish specific genes.</title>
        <authorList>
            <person name="Kim W."/>
            <person name="Song I."/>
            <person name="Jeong J.-H."/>
            <person name="Kim D."/>
            <person name="Kim S."/>
            <person name="Ryu S."/>
            <person name="Song J.Y."/>
            <person name="Lee S.K."/>
        </authorList>
    </citation>
    <scope>NUCLEOTIDE SEQUENCE [LARGE SCALE GENOMIC DNA]</scope>
    <source>
        <tissue evidence="2">Muscle</tissue>
    </source>
</reference>
<evidence type="ECO:0000313" key="2">
    <source>
        <dbReference type="EMBL" id="TNN57127.1"/>
    </source>
</evidence>
<organism evidence="2 3">
    <name type="scientific">Liparis tanakae</name>
    <name type="common">Tanaka's snailfish</name>
    <dbReference type="NCBI Taxonomy" id="230148"/>
    <lineage>
        <taxon>Eukaryota</taxon>
        <taxon>Metazoa</taxon>
        <taxon>Chordata</taxon>
        <taxon>Craniata</taxon>
        <taxon>Vertebrata</taxon>
        <taxon>Euteleostomi</taxon>
        <taxon>Actinopterygii</taxon>
        <taxon>Neopterygii</taxon>
        <taxon>Teleostei</taxon>
        <taxon>Neoteleostei</taxon>
        <taxon>Acanthomorphata</taxon>
        <taxon>Eupercaria</taxon>
        <taxon>Perciformes</taxon>
        <taxon>Cottioidei</taxon>
        <taxon>Cottales</taxon>
        <taxon>Liparidae</taxon>
        <taxon>Liparis</taxon>
    </lineage>
</organism>
<feature type="compositionally biased region" description="Basic and acidic residues" evidence="1">
    <location>
        <begin position="42"/>
        <end position="56"/>
    </location>
</feature>
<comment type="caution">
    <text evidence="2">The sequence shown here is derived from an EMBL/GenBank/DDBJ whole genome shotgun (WGS) entry which is preliminary data.</text>
</comment>
<feature type="compositionally biased region" description="Basic residues" evidence="1">
    <location>
        <begin position="139"/>
        <end position="151"/>
    </location>
</feature>
<accession>A0A4Z2GU41</accession>
<evidence type="ECO:0000256" key="1">
    <source>
        <dbReference type="SAM" id="MobiDB-lite"/>
    </source>
</evidence>
<sequence length="151" mass="16620">MGGELVGGLQHLHQEGVNGRVSDELEEEQVLQALQTNGAQRRQPEEELSKPGRETTTDTSVENAGDPETPFHVFHDPDPDPDPGPDPEHVPGLKRMMARRQPSSVLSICMSLILLTSSVSTLRRGGTSRSEAIPERGAGRRRGKGTRRRRR</sequence>
<feature type="region of interest" description="Disordered" evidence="1">
    <location>
        <begin position="1"/>
        <end position="98"/>
    </location>
</feature>
<proteinExistence type="predicted"/>
<protein>
    <submittedName>
        <fullName evidence="2">Uncharacterized protein</fullName>
    </submittedName>
</protein>
<feature type="region of interest" description="Disordered" evidence="1">
    <location>
        <begin position="117"/>
        <end position="151"/>
    </location>
</feature>
<gene>
    <name evidence="2" type="ORF">EYF80_032712</name>
</gene>
<dbReference type="AlphaFoldDB" id="A0A4Z2GU41"/>
<keyword evidence="3" id="KW-1185">Reference proteome</keyword>